<dbReference type="CDD" id="cd01948">
    <property type="entry name" value="EAL"/>
    <property type="match status" value="1"/>
</dbReference>
<keyword evidence="5" id="KW-1185">Reference proteome</keyword>
<feature type="transmembrane region" description="Helical" evidence="1">
    <location>
        <begin position="53"/>
        <end position="75"/>
    </location>
</feature>
<feature type="transmembrane region" description="Helical" evidence="1">
    <location>
        <begin position="27"/>
        <end position="47"/>
    </location>
</feature>
<keyword evidence="1" id="KW-0472">Membrane</keyword>
<keyword evidence="1" id="KW-0812">Transmembrane</keyword>
<dbReference type="Gene3D" id="3.30.70.270">
    <property type="match status" value="1"/>
</dbReference>
<dbReference type="EMBL" id="LBHC01000001">
    <property type="protein sequence ID" value="KLE32595.1"/>
    <property type="molecule type" value="Genomic_DNA"/>
</dbReference>
<evidence type="ECO:0000256" key="1">
    <source>
        <dbReference type="SAM" id="Phobius"/>
    </source>
</evidence>
<feature type="transmembrane region" description="Helical" evidence="1">
    <location>
        <begin position="87"/>
        <end position="108"/>
    </location>
</feature>
<keyword evidence="1" id="KW-1133">Transmembrane helix</keyword>
<comment type="caution">
    <text evidence="4">The sequence shown here is derived from an EMBL/GenBank/DDBJ whole genome shotgun (WGS) entry which is preliminary data.</text>
</comment>
<feature type="domain" description="GGDEF" evidence="3">
    <location>
        <begin position="240"/>
        <end position="372"/>
    </location>
</feature>
<dbReference type="NCBIfam" id="TIGR00254">
    <property type="entry name" value="GGDEF"/>
    <property type="match status" value="1"/>
</dbReference>
<dbReference type="InterPro" id="IPR001633">
    <property type="entry name" value="EAL_dom"/>
</dbReference>
<feature type="transmembrane region" description="Helical" evidence="1">
    <location>
        <begin position="165"/>
        <end position="187"/>
    </location>
</feature>
<name>A0A0G9MPE7_9SPHN</name>
<feature type="transmembrane region" description="Helical" evidence="1">
    <location>
        <begin position="140"/>
        <end position="159"/>
    </location>
</feature>
<dbReference type="SMART" id="SM00052">
    <property type="entry name" value="EAL"/>
    <property type="match status" value="1"/>
</dbReference>
<dbReference type="PANTHER" id="PTHR44757">
    <property type="entry name" value="DIGUANYLATE CYCLASE DGCP"/>
    <property type="match status" value="1"/>
</dbReference>
<evidence type="ECO:0000313" key="4">
    <source>
        <dbReference type="EMBL" id="KLE32595.1"/>
    </source>
</evidence>
<accession>A0A0G9MPE7</accession>
<feature type="transmembrane region" description="Helical" evidence="1">
    <location>
        <begin position="114"/>
        <end position="133"/>
    </location>
</feature>
<dbReference type="SUPFAM" id="SSF141868">
    <property type="entry name" value="EAL domain-like"/>
    <property type="match status" value="1"/>
</dbReference>
<dbReference type="InterPro" id="IPR043128">
    <property type="entry name" value="Rev_trsase/Diguanyl_cyclase"/>
</dbReference>
<dbReference type="Pfam" id="PF00990">
    <property type="entry name" value="GGDEF"/>
    <property type="match status" value="1"/>
</dbReference>
<dbReference type="SMART" id="SM00267">
    <property type="entry name" value="GGDEF"/>
    <property type="match status" value="1"/>
</dbReference>
<dbReference type="InterPro" id="IPR000160">
    <property type="entry name" value="GGDEF_dom"/>
</dbReference>
<gene>
    <name evidence="4" type="ORF">AAW01_00530</name>
</gene>
<proteinExistence type="predicted"/>
<dbReference type="PROSITE" id="PS51257">
    <property type="entry name" value="PROKAR_LIPOPROTEIN"/>
    <property type="match status" value="1"/>
</dbReference>
<reference evidence="4 5" key="1">
    <citation type="submission" date="2015-04" db="EMBL/GenBank/DDBJ databases">
        <title>The draft genome sequence of Erythrobacr gangjinensis K7-2.</title>
        <authorList>
            <person name="Zhuang L."/>
            <person name="Liu Y."/>
            <person name="Shao Z."/>
        </authorList>
    </citation>
    <scope>NUCLEOTIDE SEQUENCE [LARGE SCALE GENOMIC DNA]</scope>
    <source>
        <strain evidence="4 5">K7-2</strain>
    </source>
</reference>
<organism evidence="4 5">
    <name type="scientific">Aurantiacibacter gangjinensis</name>
    <dbReference type="NCBI Taxonomy" id="502682"/>
    <lineage>
        <taxon>Bacteria</taxon>
        <taxon>Pseudomonadati</taxon>
        <taxon>Pseudomonadota</taxon>
        <taxon>Alphaproteobacteria</taxon>
        <taxon>Sphingomonadales</taxon>
        <taxon>Erythrobacteraceae</taxon>
        <taxon>Aurantiacibacter</taxon>
    </lineage>
</organism>
<dbReference type="PANTHER" id="PTHR44757:SF2">
    <property type="entry name" value="BIOFILM ARCHITECTURE MAINTENANCE PROTEIN MBAA"/>
    <property type="match status" value="1"/>
</dbReference>
<dbReference type="PROSITE" id="PS50887">
    <property type="entry name" value="GGDEF"/>
    <property type="match status" value="1"/>
</dbReference>
<dbReference type="Gene3D" id="3.20.20.450">
    <property type="entry name" value="EAL domain"/>
    <property type="match status" value="1"/>
</dbReference>
<dbReference type="InterPro" id="IPR035919">
    <property type="entry name" value="EAL_sf"/>
</dbReference>
<protein>
    <recommendedName>
        <fullName evidence="6">Diguanylate cyclase</fullName>
    </recommendedName>
</protein>
<sequence>MGRFTSLAYPADEVRARLFSTLHTQPFSLLVASACGMAMAWVCAMKSGIPALGILAVALTALSLVLISLAFWLRANPQLITARWLHDYYPILAFIYASMVGIIAAIALQRAAPLDVQVLAVAYAVAYCGGVCFRSAGRPLLALGQMVCALLPIVLASAMADTAGFIMLAIMLFCFAVSMGFVTLSVFRQLADQILALDTSMKHAAEMREQSRTDAVTGLLNRSGFNHALDTLITTLPEGEKVVLIWLDLHRFKEVNETLGHRTGDKILAEAARRMRVAAPDTGIVARFGSDEFLMAARMRSRAECETLASAVVETLMRAHRVDGKRIESGASVGAALMPDDATSADRLMQSADLALFHAKTMGPHKVRFFDTAMTRALARKKEIEDELRSAIQKDELSIFFQPIVDLETGRIRSFEALLRWFHPEKGELYPDEFIPVAEDTGLIVTLGNWITAQAARTAMAWPEEVTLAVNLSPVQIKAPGAALGILSALRNAGLDPKRLELEVTESLFIEDDASTAAFMADLAREGVKFALDDFGTGYSSLHYINRYPFRTIKVDRSFVSGPHTGRRSDAIIRAVAEMGNTLEMEIVAEGLETIDQVQAVRTAGCTLGQGYYFSRAVPDYLAAMLLTQEAKRLGEHFTLPQERLAG</sequence>
<dbReference type="InterPro" id="IPR029787">
    <property type="entry name" value="Nucleotide_cyclase"/>
</dbReference>
<dbReference type="SUPFAM" id="SSF55073">
    <property type="entry name" value="Nucleotide cyclase"/>
    <property type="match status" value="1"/>
</dbReference>
<dbReference type="PROSITE" id="PS50883">
    <property type="entry name" value="EAL"/>
    <property type="match status" value="1"/>
</dbReference>
<evidence type="ECO:0000259" key="2">
    <source>
        <dbReference type="PROSITE" id="PS50883"/>
    </source>
</evidence>
<evidence type="ECO:0008006" key="6">
    <source>
        <dbReference type="Google" id="ProtNLM"/>
    </source>
</evidence>
<evidence type="ECO:0000259" key="3">
    <source>
        <dbReference type="PROSITE" id="PS50887"/>
    </source>
</evidence>
<dbReference type="InterPro" id="IPR052155">
    <property type="entry name" value="Biofilm_reg_signaling"/>
</dbReference>
<evidence type="ECO:0000313" key="5">
    <source>
        <dbReference type="Proteomes" id="UP000053070"/>
    </source>
</evidence>
<dbReference type="AlphaFoldDB" id="A0A0G9MPE7"/>
<dbReference type="STRING" id="502682.BMF35_a1532"/>
<dbReference type="PATRIC" id="fig|502682.8.peg.109"/>
<dbReference type="Pfam" id="PF00563">
    <property type="entry name" value="EAL"/>
    <property type="match status" value="1"/>
</dbReference>
<dbReference type="Proteomes" id="UP000053070">
    <property type="component" value="Unassembled WGS sequence"/>
</dbReference>
<feature type="domain" description="EAL" evidence="2">
    <location>
        <begin position="381"/>
        <end position="631"/>
    </location>
</feature>
<dbReference type="CDD" id="cd01949">
    <property type="entry name" value="GGDEF"/>
    <property type="match status" value="1"/>
</dbReference>